<evidence type="ECO:0000256" key="3">
    <source>
        <dbReference type="ARBA" id="ARBA00022989"/>
    </source>
</evidence>
<feature type="transmembrane region" description="Helical" evidence="5">
    <location>
        <begin position="265"/>
        <end position="284"/>
    </location>
</feature>
<feature type="transmembrane region" description="Helical" evidence="5">
    <location>
        <begin position="14"/>
        <end position="43"/>
    </location>
</feature>
<keyword evidence="7" id="KW-1185">Reference proteome</keyword>
<dbReference type="EMBL" id="BRLB01000001">
    <property type="protein sequence ID" value="GKX28012.1"/>
    <property type="molecule type" value="Genomic_DNA"/>
</dbReference>
<dbReference type="Proteomes" id="UP001144256">
    <property type="component" value="Unassembled WGS sequence"/>
</dbReference>
<evidence type="ECO:0000256" key="5">
    <source>
        <dbReference type="SAM" id="Phobius"/>
    </source>
</evidence>
<protein>
    <submittedName>
        <fullName evidence="6">Cobalt transporter</fullName>
    </submittedName>
</protein>
<keyword evidence="2 5" id="KW-0812">Transmembrane</keyword>
<dbReference type="PANTHER" id="PTHR33514:SF13">
    <property type="entry name" value="PROTEIN ABCI12, CHLOROPLASTIC"/>
    <property type="match status" value="1"/>
</dbReference>
<evidence type="ECO:0000256" key="1">
    <source>
        <dbReference type="ARBA" id="ARBA00004141"/>
    </source>
</evidence>
<dbReference type="RefSeq" id="WP_281811882.1">
    <property type="nucleotide sequence ID" value="NZ_BRLB01000001.1"/>
</dbReference>
<feature type="transmembrane region" description="Helical" evidence="5">
    <location>
        <begin position="225"/>
        <end position="244"/>
    </location>
</feature>
<evidence type="ECO:0000313" key="7">
    <source>
        <dbReference type="Proteomes" id="UP001144256"/>
    </source>
</evidence>
<dbReference type="Pfam" id="PF02361">
    <property type="entry name" value="CbiQ"/>
    <property type="match status" value="1"/>
</dbReference>
<name>A0A9W5Y7B9_9FIRM</name>
<dbReference type="InterPro" id="IPR003339">
    <property type="entry name" value="ABC/ECF_trnsptr_transmembrane"/>
</dbReference>
<feature type="transmembrane region" description="Helical" evidence="5">
    <location>
        <begin position="55"/>
        <end position="75"/>
    </location>
</feature>
<evidence type="ECO:0000313" key="6">
    <source>
        <dbReference type="EMBL" id="GKX28012.1"/>
    </source>
</evidence>
<dbReference type="GO" id="GO:0005886">
    <property type="term" value="C:plasma membrane"/>
    <property type="evidence" value="ECO:0007669"/>
    <property type="project" value="TreeGrafter"/>
</dbReference>
<sequence length="296" mass="33992">MADHFSRYHPVVNFAYFILVIGFSMFFLHPVYMIISISGAFIYSIILKGEKGFRFNIMFMLPMLIIVACINPLFNHEGATILFYLKNGNPFTLESVIYGVVSSTMLITVIMWFSCYNCIMTSDKFIYLFGRIIPSLSLILSMVFRFVPLYKKKIVTISNAQKCIGNDVTDGNVIRRAKNGIKILSIMITWALESGIETADSMKARGYGLNKRTAYSNYDFMTRDIIAVTIIISLGLFIIVCSILDITDVRYFPTIRFAGFSTINIFSYIGYFILCYTPVFITIWEELKWKYLISRI</sequence>
<proteinExistence type="predicted"/>
<gene>
    <name evidence="6" type="ORF">SH1V18_04920</name>
</gene>
<accession>A0A9W5Y7B9</accession>
<keyword evidence="3 5" id="KW-1133">Transmembrane helix</keyword>
<dbReference type="PANTHER" id="PTHR33514">
    <property type="entry name" value="PROTEIN ABCI12, CHLOROPLASTIC"/>
    <property type="match status" value="1"/>
</dbReference>
<dbReference type="AlphaFoldDB" id="A0A9W5Y7B9"/>
<dbReference type="CDD" id="cd16914">
    <property type="entry name" value="EcfT"/>
    <property type="match status" value="1"/>
</dbReference>
<feature type="transmembrane region" description="Helical" evidence="5">
    <location>
        <begin position="95"/>
        <end position="113"/>
    </location>
</feature>
<reference evidence="6" key="1">
    <citation type="submission" date="2022-06" db="EMBL/GenBank/DDBJ databases">
        <title>Vallitalea longa sp. nov., an anaerobic bacterium isolated from marine sediment.</title>
        <authorList>
            <person name="Hirano S."/>
            <person name="Terahara T."/>
            <person name="Mori K."/>
            <person name="Hamada M."/>
            <person name="Matsumoto R."/>
            <person name="Kobayashi T."/>
        </authorList>
    </citation>
    <scope>NUCLEOTIDE SEQUENCE</scope>
    <source>
        <strain evidence="6">SH18-1</strain>
    </source>
</reference>
<comment type="caution">
    <text evidence="6">The sequence shown here is derived from an EMBL/GenBank/DDBJ whole genome shotgun (WGS) entry which is preliminary data.</text>
</comment>
<keyword evidence="4 5" id="KW-0472">Membrane</keyword>
<evidence type="ECO:0000256" key="2">
    <source>
        <dbReference type="ARBA" id="ARBA00022692"/>
    </source>
</evidence>
<organism evidence="6 7">
    <name type="scientific">Vallitalea longa</name>
    <dbReference type="NCBI Taxonomy" id="2936439"/>
    <lineage>
        <taxon>Bacteria</taxon>
        <taxon>Bacillati</taxon>
        <taxon>Bacillota</taxon>
        <taxon>Clostridia</taxon>
        <taxon>Lachnospirales</taxon>
        <taxon>Vallitaleaceae</taxon>
        <taxon>Vallitalea</taxon>
    </lineage>
</organism>
<comment type="subcellular location">
    <subcellularLocation>
        <location evidence="1">Membrane</location>
        <topology evidence="1">Multi-pass membrane protein</topology>
    </subcellularLocation>
</comment>
<feature type="transmembrane region" description="Helical" evidence="5">
    <location>
        <begin position="125"/>
        <end position="147"/>
    </location>
</feature>
<evidence type="ECO:0000256" key="4">
    <source>
        <dbReference type="ARBA" id="ARBA00023136"/>
    </source>
</evidence>